<dbReference type="PANTHER" id="PTHR13710">
    <property type="entry name" value="DNA HELICASE RECQ FAMILY MEMBER"/>
    <property type="match status" value="1"/>
</dbReference>
<dbReference type="GO" id="GO:0006310">
    <property type="term" value="P:DNA recombination"/>
    <property type="evidence" value="ECO:0007669"/>
    <property type="project" value="InterPro"/>
</dbReference>
<dbReference type="InterPro" id="IPR027417">
    <property type="entry name" value="P-loop_NTPase"/>
</dbReference>
<dbReference type="InterPro" id="IPR004589">
    <property type="entry name" value="DNA_helicase_ATP-dep_RecQ"/>
</dbReference>
<keyword evidence="2" id="KW-0378">Hydrolase</keyword>
<reference evidence="9 10" key="1">
    <citation type="journal article" date="2017" name="BMC Microbiol.">
        <title>Comparative genomics of Enterococcus spp. isolated from bovine feces.</title>
        <authorList>
            <person name="Beukers A.G."/>
            <person name="Zaheer R."/>
            <person name="Goji N."/>
            <person name="Amoako K.K."/>
            <person name="Chaves A.V."/>
            <person name="Ward M.P."/>
            <person name="McAllister T.A."/>
        </authorList>
    </citation>
    <scope>NUCLEOTIDE SEQUENCE [LARGE SCALE GENOMIC DNA]</scope>
    <source>
        <strain evidence="9 10">F1129D 143</strain>
    </source>
</reference>
<dbReference type="STRING" id="112904.BH747_13420"/>
<dbReference type="NCBIfam" id="TIGR00614">
    <property type="entry name" value="recQ_fam"/>
    <property type="match status" value="1"/>
</dbReference>
<dbReference type="SUPFAM" id="SSF52540">
    <property type="entry name" value="P-loop containing nucleoside triphosphate hydrolases"/>
    <property type="match status" value="1"/>
</dbReference>
<name>A0A1V8YJU6_9ENTE</name>
<sequence>MTLKNELQKRFGFTSFRPGQEKIIHTLLKGQDVLAVLPTGNGKSLCYQLTGYLQEGLVLVVSPLLSLMEDQVMQLQKQGEKRVVAYNSLLSKIEKYYVLNHLSDYKFLFVSPEMLTQKDLLEQLQKQKIGLYVIDEAHCVSQWGVDFRPEYQQLGEIGHYLGSPVTLALTATATTAVQQDIQKVLFKEPPVLVVQSVNRPNIALYVKKTMNKEEELEQLMRQANGSMIIYCATKKEVERLYQSFRSRFTVGFYHGGLEASQRRQLQQQFSQNKLQFLIATNAFGMGIDKPDIRYVVHYDLPNSLENYMQEIGRAGRDQQPSEAVLLYKEKDERIHYFFNQLSREQRQSFEIFLQYHDENVEPFEEIQQKWLDVIKKSNDSSEWLNRLKLQEREKEYRLQQMLRYIHEHTCRRTMILEYFGEKQVDKPQKCCDIDGASLTIQVDGSIRQVNQPKNWQDILLNLFKKNIG</sequence>
<evidence type="ECO:0000256" key="1">
    <source>
        <dbReference type="ARBA" id="ARBA00022741"/>
    </source>
</evidence>
<dbReference type="GO" id="GO:0009378">
    <property type="term" value="F:four-way junction helicase activity"/>
    <property type="evidence" value="ECO:0007669"/>
    <property type="project" value="TreeGrafter"/>
</dbReference>
<dbReference type="CDD" id="cd17920">
    <property type="entry name" value="DEXHc_RecQ"/>
    <property type="match status" value="1"/>
</dbReference>
<comment type="caution">
    <text evidence="9">The sequence shown here is derived from an EMBL/GenBank/DDBJ whole genome shotgun (WGS) entry which is preliminary data.</text>
</comment>
<dbReference type="Pfam" id="PF00271">
    <property type="entry name" value="Helicase_C"/>
    <property type="match status" value="1"/>
</dbReference>
<evidence type="ECO:0000256" key="6">
    <source>
        <dbReference type="ARBA" id="ARBA00044550"/>
    </source>
</evidence>
<organism evidence="9 10">
    <name type="scientific">Enterococcus villorum</name>
    <dbReference type="NCBI Taxonomy" id="112904"/>
    <lineage>
        <taxon>Bacteria</taxon>
        <taxon>Bacillati</taxon>
        <taxon>Bacillota</taxon>
        <taxon>Bacilli</taxon>
        <taxon>Lactobacillales</taxon>
        <taxon>Enterococcaceae</taxon>
        <taxon>Enterococcus</taxon>
    </lineage>
</organism>
<keyword evidence="4" id="KW-0067">ATP-binding</keyword>
<evidence type="ECO:0000256" key="2">
    <source>
        <dbReference type="ARBA" id="ARBA00022801"/>
    </source>
</evidence>
<dbReference type="Proteomes" id="UP000192477">
    <property type="component" value="Unassembled WGS sequence"/>
</dbReference>
<dbReference type="GO" id="GO:0043590">
    <property type="term" value="C:bacterial nucleoid"/>
    <property type="evidence" value="ECO:0007669"/>
    <property type="project" value="TreeGrafter"/>
</dbReference>
<feature type="domain" description="Helicase ATP-binding" evidence="7">
    <location>
        <begin position="24"/>
        <end position="191"/>
    </location>
</feature>
<dbReference type="Pfam" id="PF00270">
    <property type="entry name" value="DEAD"/>
    <property type="match status" value="1"/>
</dbReference>
<dbReference type="PROSITE" id="PS51194">
    <property type="entry name" value="HELICASE_CTER"/>
    <property type="match status" value="1"/>
</dbReference>
<dbReference type="PROSITE" id="PS51192">
    <property type="entry name" value="HELICASE_ATP_BIND_1"/>
    <property type="match status" value="1"/>
</dbReference>
<evidence type="ECO:0000256" key="5">
    <source>
        <dbReference type="ARBA" id="ARBA00044535"/>
    </source>
</evidence>
<keyword evidence="1" id="KW-0547">Nucleotide-binding</keyword>
<proteinExistence type="predicted"/>
<evidence type="ECO:0000259" key="7">
    <source>
        <dbReference type="PROSITE" id="PS51192"/>
    </source>
</evidence>
<dbReference type="GO" id="GO:0043138">
    <property type="term" value="F:3'-5' DNA helicase activity"/>
    <property type="evidence" value="ECO:0007669"/>
    <property type="project" value="TreeGrafter"/>
</dbReference>
<gene>
    <name evidence="9" type="ORF">BH747_13420</name>
</gene>
<dbReference type="GO" id="GO:0005524">
    <property type="term" value="F:ATP binding"/>
    <property type="evidence" value="ECO:0007669"/>
    <property type="project" value="UniProtKB-KW"/>
</dbReference>
<dbReference type="CDD" id="cd18794">
    <property type="entry name" value="SF2_C_RecQ"/>
    <property type="match status" value="1"/>
</dbReference>
<dbReference type="Gene3D" id="3.40.50.300">
    <property type="entry name" value="P-loop containing nucleotide triphosphate hydrolases"/>
    <property type="match status" value="2"/>
</dbReference>
<dbReference type="AlphaFoldDB" id="A0A1V8YJU6"/>
<dbReference type="InterPro" id="IPR001650">
    <property type="entry name" value="Helicase_C-like"/>
</dbReference>
<dbReference type="GO" id="GO:0003676">
    <property type="term" value="F:nucleic acid binding"/>
    <property type="evidence" value="ECO:0007669"/>
    <property type="project" value="InterPro"/>
</dbReference>
<feature type="domain" description="Helicase C-terminal" evidence="8">
    <location>
        <begin position="215"/>
        <end position="361"/>
    </location>
</feature>
<evidence type="ECO:0000256" key="4">
    <source>
        <dbReference type="ARBA" id="ARBA00022840"/>
    </source>
</evidence>
<dbReference type="FunFam" id="3.40.50.300:FF:001389">
    <property type="entry name" value="ATP-dependent DNA helicase RecQ"/>
    <property type="match status" value="1"/>
</dbReference>
<dbReference type="Pfam" id="PF16124">
    <property type="entry name" value="RecQ_Zn_bind"/>
    <property type="match status" value="1"/>
</dbReference>
<dbReference type="PANTHER" id="PTHR13710:SF84">
    <property type="entry name" value="ATP-DEPENDENT DNA HELICASE RECS-RELATED"/>
    <property type="match status" value="1"/>
</dbReference>
<dbReference type="GO" id="GO:0005737">
    <property type="term" value="C:cytoplasm"/>
    <property type="evidence" value="ECO:0007669"/>
    <property type="project" value="TreeGrafter"/>
</dbReference>
<dbReference type="OrthoDB" id="9763310at2"/>
<keyword evidence="3" id="KW-0347">Helicase</keyword>
<evidence type="ECO:0000259" key="8">
    <source>
        <dbReference type="PROSITE" id="PS51194"/>
    </source>
</evidence>
<dbReference type="InterPro" id="IPR014001">
    <property type="entry name" value="Helicase_ATP-bd"/>
</dbReference>
<evidence type="ECO:0000256" key="3">
    <source>
        <dbReference type="ARBA" id="ARBA00022806"/>
    </source>
</evidence>
<evidence type="ECO:0000313" key="10">
    <source>
        <dbReference type="Proteomes" id="UP000192477"/>
    </source>
</evidence>
<dbReference type="GO" id="GO:0016787">
    <property type="term" value="F:hydrolase activity"/>
    <property type="evidence" value="ECO:0007669"/>
    <property type="project" value="UniProtKB-KW"/>
</dbReference>
<dbReference type="EMBL" id="MJEA01000024">
    <property type="protein sequence ID" value="OQO67826.1"/>
    <property type="molecule type" value="Genomic_DNA"/>
</dbReference>
<dbReference type="GO" id="GO:0006281">
    <property type="term" value="P:DNA repair"/>
    <property type="evidence" value="ECO:0007669"/>
    <property type="project" value="TreeGrafter"/>
</dbReference>
<dbReference type="RefSeq" id="WP_081185104.1">
    <property type="nucleotide sequence ID" value="NZ_MJEA01000024.1"/>
</dbReference>
<dbReference type="SMART" id="SM00487">
    <property type="entry name" value="DEXDc"/>
    <property type="match status" value="1"/>
</dbReference>
<accession>A0A1V8YJU6</accession>
<evidence type="ECO:0000313" key="9">
    <source>
        <dbReference type="EMBL" id="OQO67826.1"/>
    </source>
</evidence>
<dbReference type="InterPro" id="IPR032284">
    <property type="entry name" value="RecQ_Zn-bd"/>
</dbReference>
<dbReference type="InterPro" id="IPR011545">
    <property type="entry name" value="DEAD/DEAH_box_helicase_dom"/>
</dbReference>
<dbReference type="GO" id="GO:0030894">
    <property type="term" value="C:replisome"/>
    <property type="evidence" value="ECO:0007669"/>
    <property type="project" value="TreeGrafter"/>
</dbReference>
<protein>
    <recommendedName>
        <fullName evidence="5">ATP-dependent DNA helicase RecQ</fullName>
    </recommendedName>
    <alternativeName>
        <fullName evidence="6">DNA 3'-5' helicase RecQ</fullName>
    </alternativeName>
</protein>
<dbReference type="SMART" id="SM00490">
    <property type="entry name" value="HELICc"/>
    <property type="match status" value="1"/>
</dbReference>